<accession>A0A2U1SM39</accession>
<gene>
    <name evidence="1" type="ORF">C5689_16855</name>
</gene>
<evidence type="ECO:0000313" key="2">
    <source>
        <dbReference type="Proteomes" id="UP000245137"/>
    </source>
</evidence>
<protein>
    <recommendedName>
        <fullName evidence="3">DUF4279 domain-containing protein</fullName>
    </recommendedName>
</protein>
<name>A0A2U1SM39_METSR</name>
<dbReference type="EMBL" id="PUIV01000039">
    <property type="protein sequence ID" value="PWB92684.1"/>
    <property type="molecule type" value="Genomic_DNA"/>
</dbReference>
<dbReference type="RefSeq" id="WP_108918406.1">
    <property type="nucleotide sequence ID" value="NZ_CP189553.1"/>
</dbReference>
<evidence type="ECO:0000313" key="1">
    <source>
        <dbReference type="EMBL" id="PWB92684.1"/>
    </source>
</evidence>
<sequence>MVEVELSDIILWLRVERPHSDLGKLDWGVAPLRNVATAERDLVSFAADHILASEETLSKFLRAIGELRSLAELSVSANVAVYFDHDAMTRNFVLPSEFMRTIGRAVDEIEISVYSTDAEKS</sequence>
<keyword evidence="2" id="KW-1185">Reference proteome</keyword>
<comment type="caution">
    <text evidence="1">The sequence shown here is derived from an EMBL/GenBank/DDBJ whole genome shotgun (WGS) entry which is preliminary data.</text>
</comment>
<reference evidence="1 2" key="1">
    <citation type="journal article" date="2018" name="Appl. Microbiol. Biotechnol.">
        <title>Co-cultivation of the strictly anaerobic methanogen Methanosarcina barkeri with aerobic methanotrophs in an oxygen-limited membrane bioreactor.</title>
        <authorList>
            <person name="In 't Zandt M.H."/>
            <person name="van den Bosch T.J.M."/>
            <person name="Rijkers R."/>
            <person name="van Kessel M.A.H.J."/>
            <person name="Jetten M.S.M."/>
            <person name="Welte C.U."/>
        </authorList>
    </citation>
    <scope>NUCLEOTIDE SEQUENCE [LARGE SCALE GENOMIC DNA]</scope>
    <source>
        <strain evidence="1 2">DSM 17706</strain>
    </source>
</reference>
<organism evidence="1 2">
    <name type="scientific">Methylosinus sporium</name>
    <dbReference type="NCBI Taxonomy" id="428"/>
    <lineage>
        <taxon>Bacteria</taxon>
        <taxon>Pseudomonadati</taxon>
        <taxon>Pseudomonadota</taxon>
        <taxon>Alphaproteobacteria</taxon>
        <taxon>Hyphomicrobiales</taxon>
        <taxon>Methylocystaceae</taxon>
        <taxon>Methylosinus</taxon>
    </lineage>
</organism>
<dbReference type="OrthoDB" id="9979191at2"/>
<evidence type="ECO:0008006" key="3">
    <source>
        <dbReference type="Google" id="ProtNLM"/>
    </source>
</evidence>
<dbReference type="Proteomes" id="UP000245137">
    <property type="component" value="Unassembled WGS sequence"/>
</dbReference>
<dbReference type="AlphaFoldDB" id="A0A2U1SM39"/>
<proteinExistence type="predicted"/>